<gene>
    <name evidence="2" type="ORF">ACH5RR_004188</name>
</gene>
<accession>A0ABD3AWY1</accession>
<reference evidence="2 3" key="1">
    <citation type="submission" date="2024-11" db="EMBL/GenBank/DDBJ databases">
        <title>A near-complete genome assembly of Cinchona calisaya.</title>
        <authorList>
            <person name="Lian D.C."/>
            <person name="Zhao X.W."/>
            <person name="Wei L."/>
        </authorList>
    </citation>
    <scope>NUCLEOTIDE SEQUENCE [LARGE SCALE GENOMIC DNA]</scope>
    <source>
        <tissue evidence="2">Nenye</tissue>
    </source>
</reference>
<dbReference type="EMBL" id="JBJUIK010000002">
    <property type="protein sequence ID" value="KAL3535727.1"/>
    <property type="molecule type" value="Genomic_DNA"/>
</dbReference>
<dbReference type="AlphaFoldDB" id="A0ABD3AWY1"/>
<organism evidence="2 3">
    <name type="scientific">Cinchona calisaya</name>
    <dbReference type="NCBI Taxonomy" id="153742"/>
    <lineage>
        <taxon>Eukaryota</taxon>
        <taxon>Viridiplantae</taxon>
        <taxon>Streptophyta</taxon>
        <taxon>Embryophyta</taxon>
        <taxon>Tracheophyta</taxon>
        <taxon>Spermatophyta</taxon>
        <taxon>Magnoliopsida</taxon>
        <taxon>eudicotyledons</taxon>
        <taxon>Gunneridae</taxon>
        <taxon>Pentapetalae</taxon>
        <taxon>asterids</taxon>
        <taxon>lamiids</taxon>
        <taxon>Gentianales</taxon>
        <taxon>Rubiaceae</taxon>
        <taxon>Cinchonoideae</taxon>
        <taxon>Cinchoneae</taxon>
        <taxon>Cinchona</taxon>
    </lineage>
</organism>
<evidence type="ECO:0000256" key="1">
    <source>
        <dbReference type="SAM" id="Phobius"/>
    </source>
</evidence>
<sequence>MVVGVIAVLCSRNYSSAAVLCSRNYSLAVCISFQMSSYYCTIFFRHEKSLRNFAFMPVRFGLVLYLLFFLLLGALGRGCCRKCSFYPVPSAFPFISLLFQDCSRHRLCDSRKLCLFILHS</sequence>
<name>A0ABD3AWY1_9GENT</name>
<keyword evidence="1" id="KW-1133">Transmembrane helix</keyword>
<feature type="transmembrane region" description="Helical" evidence="1">
    <location>
        <begin position="56"/>
        <end position="75"/>
    </location>
</feature>
<keyword evidence="3" id="KW-1185">Reference proteome</keyword>
<protein>
    <submittedName>
        <fullName evidence="2">Uncharacterized protein</fullName>
    </submittedName>
</protein>
<evidence type="ECO:0000313" key="3">
    <source>
        <dbReference type="Proteomes" id="UP001630127"/>
    </source>
</evidence>
<keyword evidence="1" id="KW-0472">Membrane</keyword>
<feature type="transmembrane region" description="Helical" evidence="1">
    <location>
        <begin position="27"/>
        <end position="44"/>
    </location>
</feature>
<keyword evidence="1" id="KW-0812">Transmembrane</keyword>
<comment type="caution">
    <text evidence="2">The sequence shown here is derived from an EMBL/GenBank/DDBJ whole genome shotgun (WGS) entry which is preliminary data.</text>
</comment>
<dbReference type="Proteomes" id="UP001630127">
    <property type="component" value="Unassembled WGS sequence"/>
</dbReference>
<proteinExistence type="predicted"/>
<evidence type="ECO:0000313" key="2">
    <source>
        <dbReference type="EMBL" id="KAL3535727.1"/>
    </source>
</evidence>